<feature type="compositionally biased region" description="Pro residues" evidence="1">
    <location>
        <begin position="429"/>
        <end position="440"/>
    </location>
</feature>
<feature type="region of interest" description="Disordered" evidence="1">
    <location>
        <begin position="1"/>
        <end position="53"/>
    </location>
</feature>
<feature type="compositionally biased region" description="Basic and acidic residues" evidence="1">
    <location>
        <begin position="347"/>
        <end position="358"/>
    </location>
</feature>
<sequence length="671" mass="74109">EISYPRPGHLGRRPHQPRARRRSDRDGAARVAGSAARRRPAALASPARPVARPRAYQRLRRHRLQLCRPRRGRLALALLPLGVDVCRPRRPRRRRGRRGRRHCHGQGRGGRRRRGRHGRLVRAVVTVVVGGPCVRRSAARQRPRRVGRLVEQRQRRVRPHDVRLGADARDRPARPAAGAVAPRDKRLGARARHVGRRRRRARRCRLYRARDDRPRRARPRVGRRRRRLGLAGAGAGRQAVGAPAQLHDPAVVVGRVPDGLDVRALAPVHVADAVAAPHVGVPRAPRRRLGQEASRARHARPVAHVVRRHHLCLARQGALVGGGRHGARRPARAADGRDRRAARHCRLFDHGDRPRNGAHDVAPAPGRHGLRQRDRAPAGGRLVAARARVDPRVAPRQGRHGARPARVRAGRRGHLGPARRGARRRRPVPDPARAPRPVPVGRPRRPVPRADPDHAQRPQGGARAEIRRWRRRPERARARFAGLRRRRARAQVRPAVERAALALARVVDGGESGQPLGLDDAVVKALGGAHVGGRPGARQRRRGRARRWRRRRRRRGGGAGGDDARLDSVSDAPQQHCGSAGAPVDSSREHRCDQAAAAAGLTCRRAPAVAAEAVEPAPVDRRQVSFSSPSNLPPLPRPRPDLSPRARALSLSLLSVKVYIPPVSPSRPRDA</sequence>
<dbReference type="OMA" id="NSIGDCE"/>
<dbReference type="GeneID" id="28976968"/>
<feature type="region of interest" description="Disordered" evidence="1">
    <location>
        <begin position="347"/>
        <end position="470"/>
    </location>
</feature>
<feature type="compositionally biased region" description="Low complexity" evidence="1">
    <location>
        <begin position="29"/>
        <end position="53"/>
    </location>
</feature>
<reference evidence="2 3" key="1">
    <citation type="journal article" date="2015" name="Front. Microbiol.">
        <title>Genome sequence of the plant growth promoting endophytic yeast Rhodotorula graminis WP1.</title>
        <authorList>
            <person name="Firrincieli A."/>
            <person name="Otillar R."/>
            <person name="Salamov A."/>
            <person name="Schmutz J."/>
            <person name="Khan Z."/>
            <person name="Redman R.S."/>
            <person name="Fleck N.D."/>
            <person name="Lindquist E."/>
            <person name="Grigoriev I.V."/>
            <person name="Doty S.L."/>
        </authorList>
    </citation>
    <scope>NUCLEOTIDE SEQUENCE [LARGE SCALE GENOMIC DNA]</scope>
    <source>
        <strain evidence="2 3">WP1</strain>
    </source>
</reference>
<dbReference type="Proteomes" id="UP000053890">
    <property type="component" value="Unassembled WGS sequence"/>
</dbReference>
<feature type="non-terminal residue" evidence="2">
    <location>
        <position position="1"/>
    </location>
</feature>
<dbReference type="RefSeq" id="XP_018271837.1">
    <property type="nucleotide sequence ID" value="XM_018416520.1"/>
</dbReference>
<feature type="region of interest" description="Disordered" evidence="1">
    <location>
        <begin position="90"/>
        <end position="116"/>
    </location>
</feature>
<evidence type="ECO:0000313" key="2">
    <source>
        <dbReference type="EMBL" id="KPV75788.1"/>
    </source>
</evidence>
<accession>A0A194S4X3</accession>
<dbReference type="EMBL" id="KQ474077">
    <property type="protein sequence ID" value="KPV75788.1"/>
    <property type="molecule type" value="Genomic_DNA"/>
</dbReference>
<feature type="compositionally biased region" description="Basic residues" evidence="1">
    <location>
        <begin position="9"/>
        <end position="22"/>
    </location>
</feature>
<proteinExistence type="predicted"/>
<feature type="compositionally biased region" description="Basic residues" evidence="1">
    <location>
        <begin position="537"/>
        <end position="556"/>
    </location>
</feature>
<feature type="compositionally biased region" description="Basic residues" evidence="1">
    <location>
        <begin position="215"/>
        <end position="228"/>
    </location>
</feature>
<gene>
    <name evidence="2" type="ORF">RHOBADRAFT_52815</name>
</gene>
<dbReference type="AlphaFoldDB" id="A0A194S4X3"/>
<feature type="compositionally biased region" description="Low complexity" evidence="1">
    <location>
        <begin position="377"/>
        <end position="386"/>
    </location>
</feature>
<evidence type="ECO:0000313" key="3">
    <source>
        <dbReference type="Proteomes" id="UP000053890"/>
    </source>
</evidence>
<feature type="region of interest" description="Disordered" evidence="1">
    <location>
        <begin position="321"/>
        <end position="340"/>
    </location>
</feature>
<feature type="non-terminal residue" evidence="2">
    <location>
        <position position="671"/>
    </location>
</feature>
<feature type="region of interest" description="Disordered" evidence="1">
    <location>
        <begin position="614"/>
        <end position="643"/>
    </location>
</feature>
<evidence type="ECO:0000256" key="1">
    <source>
        <dbReference type="SAM" id="MobiDB-lite"/>
    </source>
</evidence>
<organism evidence="2 3">
    <name type="scientific">Rhodotorula graminis (strain WP1)</name>
    <dbReference type="NCBI Taxonomy" id="578459"/>
    <lineage>
        <taxon>Eukaryota</taxon>
        <taxon>Fungi</taxon>
        <taxon>Dikarya</taxon>
        <taxon>Basidiomycota</taxon>
        <taxon>Pucciniomycotina</taxon>
        <taxon>Microbotryomycetes</taxon>
        <taxon>Sporidiobolales</taxon>
        <taxon>Sporidiobolaceae</taxon>
        <taxon>Rhodotorula</taxon>
    </lineage>
</organism>
<feature type="region of interest" description="Disordered" evidence="1">
    <location>
        <begin position="210"/>
        <end position="236"/>
    </location>
</feature>
<feature type="compositionally biased region" description="Basic residues" evidence="1">
    <location>
        <begin position="397"/>
        <end position="414"/>
    </location>
</feature>
<protein>
    <submittedName>
        <fullName evidence="2">Uncharacterized protein</fullName>
    </submittedName>
</protein>
<feature type="region of interest" description="Disordered" evidence="1">
    <location>
        <begin position="528"/>
        <end position="589"/>
    </location>
</feature>
<keyword evidence="3" id="KW-1185">Reference proteome</keyword>
<name>A0A194S4X3_RHOGW</name>